<name>A0ABX1GIG3_9GAMM</name>
<dbReference type="PANTHER" id="PTHR37528">
    <property type="entry name" value="UPF0149 PROTEIN YGFB"/>
    <property type="match status" value="1"/>
</dbReference>
<reference evidence="2 3" key="1">
    <citation type="submission" date="2020-04" db="EMBL/GenBank/DDBJ databases">
        <authorList>
            <person name="Yoon J."/>
        </authorList>
    </citation>
    <scope>NUCLEOTIDE SEQUENCE [LARGE SCALE GENOMIC DNA]</scope>
    <source>
        <strain evidence="2 3">KMU-166</strain>
    </source>
</reference>
<dbReference type="PANTHER" id="PTHR37528:SF1">
    <property type="entry name" value="UPF0149 PROTEIN YGFB"/>
    <property type="match status" value="1"/>
</dbReference>
<dbReference type="InterPro" id="IPR036255">
    <property type="entry name" value="YgfB-like_sf"/>
</dbReference>
<dbReference type="RefSeq" id="WP_168451270.1">
    <property type="nucleotide sequence ID" value="NZ_JAAWWK010000005.1"/>
</dbReference>
<dbReference type="EMBL" id="JAAWWK010000005">
    <property type="protein sequence ID" value="NKI18761.1"/>
    <property type="molecule type" value="Genomic_DNA"/>
</dbReference>
<organism evidence="2 3">
    <name type="scientific">Spongiibacter thalassae</name>
    <dbReference type="NCBI Taxonomy" id="2721624"/>
    <lineage>
        <taxon>Bacteria</taxon>
        <taxon>Pseudomonadati</taxon>
        <taxon>Pseudomonadota</taxon>
        <taxon>Gammaproteobacteria</taxon>
        <taxon>Cellvibrionales</taxon>
        <taxon>Spongiibacteraceae</taxon>
        <taxon>Spongiibacter</taxon>
    </lineage>
</organism>
<evidence type="ECO:0000256" key="1">
    <source>
        <dbReference type="ARBA" id="ARBA00038308"/>
    </source>
</evidence>
<evidence type="ECO:0000313" key="3">
    <source>
        <dbReference type="Proteomes" id="UP000765845"/>
    </source>
</evidence>
<dbReference type="SUPFAM" id="SSF101327">
    <property type="entry name" value="YgfB-like"/>
    <property type="match status" value="1"/>
</dbReference>
<comment type="caution">
    <text evidence="2">The sequence shown here is derived from an EMBL/GenBank/DDBJ whole genome shotgun (WGS) entry which is preliminary data.</text>
</comment>
<dbReference type="Gene3D" id="1.20.120.740">
    <property type="entry name" value="YgfB uncharacterised protein family UPF0149, PF03695"/>
    <property type="match status" value="1"/>
</dbReference>
<gene>
    <name evidence="2" type="ORF">HCU74_15220</name>
</gene>
<accession>A0ABX1GIG3</accession>
<sequence length="192" mass="20584">MADIVDHDDLANVFLGMGALQSPAELHGYAVGFIAVGGRTERSGWLKHCCDLLDIENPDPEQSDELFRVYTAAKTALASDDLALQLLLPGDELDLDQRIASLGQWVQGFLTGFAMAGKQLQKDGGSLEALSSDSREALSDLAAIAQISADEAGAEGAEQDFFEICEYVRVVAMTVNTECNRPQGPTAGERLH</sequence>
<dbReference type="InterPro" id="IPR011978">
    <property type="entry name" value="YgfB-like"/>
</dbReference>
<dbReference type="Pfam" id="PF03695">
    <property type="entry name" value="UPF0149"/>
    <property type="match status" value="1"/>
</dbReference>
<evidence type="ECO:0000313" key="2">
    <source>
        <dbReference type="EMBL" id="NKI18761.1"/>
    </source>
</evidence>
<protein>
    <submittedName>
        <fullName evidence="2">UPF0149 family protein</fullName>
    </submittedName>
</protein>
<proteinExistence type="inferred from homology"/>
<comment type="similarity">
    <text evidence="1">Belongs to the UPF0149 family.</text>
</comment>
<keyword evidence="3" id="KW-1185">Reference proteome</keyword>
<dbReference type="Proteomes" id="UP000765845">
    <property type="component" value="Unassembled WGS sequence"/>
</dbReference>